<dbReference type="Pfam" id="PF01234">
    <property type="entry name" value="NNMT_PNMT_TEMT"/>
    <property type="match status" value="2"/>
</dbReference>
<evidence type="ECO:0000256" key="4">
    <source>
        <dbReference type="ARBA" id="ARBA00022691"/>
    </source>
</evidence>
<evidence type="ECO:0000256" key="2">
    <source>
        <dbReference type="ARBA" id="ARBA00022603"/>
    </source>
</evidence>
<keyword evidence="3" id="KW-0808">Transferase</keyword>
<dbReference type="PANTHER" id="PTHR10867">
    <property type="entry name" value="NNMT/PNMT/TEMT FAMILY MEMBER"/>
    <property type="match status" value="1"/>
</dbReference>
<dbReference type="InterPro" id="IPR000940">
    <property type="entry name" value="NNMT_TEMT_trans"/>
</dbReference>
<keyword evidence="2" id="KW-0489">Methyltransferase</keyword>
<dbReference type="STRING" id="6290.A0A0N4WW51"/>
<comment type="similarity">
    <text evidence="1">Belongs to the class I-like SAM-binding methyltransferase superfamily. NNMT/PNMT/TEMT family.</text>
</comment>
<evidence type="ECO:0000256" key="3">
    <source>
        <dbReference type="ARBA" id="ARBA00022679"/>
    </source>
</evidence>
<sequence length="187" mass="21121">MIGKFDPLAYLESFYKTASEDEAMQVVLFFLPGMIYRLPPTITTALDLGAGPTVYLPIALRQRALEIFTSDYAKLNRDVLQSWIEDKSVFDWSNVCKWIANIEASEDSPSVMQQAAREKVKAVLELQGGVTDATTYNFGGKVFKCHRLQRSHIEDSLKENGMAITSVDGYKFITHDDIFLLISKKVR</sequence>
<keyword evidence="4" id="KW-0949">S-adenosyl-L-methionine</keyword>
<dbReference type="GO" id="GO:0032259">
    <property type="term" value="P:methylation"/>
    <property type="evidence" value="ECO:0007669"/>
    <property type="project" value="UniProtKB-KW"/>
</dbReference>
<dbReference type="InterPro" id="IPR029063">
    <property type="entry name" value="SAM-dependent_MTases_sf"/>
</dbReference>
<dbReference type="Gene3D" id="3.40.50.150">
    <property type="entry name" value="Vaccinia Virus protein VP39"/>
    <property type="match status" value="2"/>
</dbReference>
<dbReference type="WBParaSite" id="HPLM_0001595901-mRNA-1">
    <property type="protein sequence ID" value="HPLM_0001595901-mRNA-1"/>
    <property type="gene ID" value="HPLM_0001595901"/>
</dbReference>
<organism evidence="7">
    <name type="scientific">Haemonchus placei</name>
    <name type="common">Barber's pole worm</name>
    <dbReference type="NCBI Taxonomy" id="6290"/>
    <lineage>
        <taxon>Eukaryota</taxon>
        <taxon>Metazoa</taxon>
        <taxon>Ecdysozoa</taxon>
        <taxon>Nematoda</taxon>
        <taxon>Chromadorea</taxon>
        <taxon>Rhabditida</taxon>
        <taxon>Rhabditina</taxon>
        <taxon>Rhabditomorpha</taxon>
        <taxon>Strongyloidea</taxon>
        <taxon>Trichostrongylidae</taxon>
        <taxon>Haemonchus</taxon>
    </lineage>
</organism>
<evidence type="ECO:0000313" key="7">
    <source>
        <dbReference type="WBParaSite" id="HPLM_0001595901-mRNA-1"/>
    </source>
</evidence>
<proteinExistence type="inferred from homology"/>
<dbReference type="SUPFAM" id="SSF53335">
    <property type="entry name" value="S-adenosyl-L-methionine-dependent methyltransferases"/>
    <property type="match status" value="1"/>
</dbReference>
<dbReference type="OrthoDB" id="10050085at2759"/>
<dbReference type="PROSITE" id="PS51681">
    <property type="entry name" value="SAM_MT_NNMT_PNMT_TEMT"/>
    <property type="match status" value="1"/>
</dbReference>
<dbReference type="GO" id="GO:0005829">
    <property type="term" value="C:cytosol"/>
    <property type="evidence" value="ECO:0007669"/>
    <property type="project" value="TreeGrafter"/>
</dbReference>
<dbReference type="PANTHER" id="PTHR10867:SF17">
    <property type="entry name" value="NICOTINAMIDE N-METHYLTRANSFERASE"/>
    <property type="match status" value="1"/>
</dbReference>
<keyword evidence="6" id="KW-1185">Reference proteome</keyword>
<reference evidence="5 6" key="2">
    <citation type="submission" date="2018-11" db="EMBL/GenBank/DDBJ databases">
        <authorList>
            <consortium name="Pathogen Informatics"/>
        </authorList>
    </citation>
    <scope>NUCLEOTIDE SEQUENCE [LARGE SCALE GENOMIC DNA]</scope>
    <source>
        <strain evidence="5 6">MHpl1</strain>
    </source>
</reference>
<name>A0A0N4WW51_HAEPC</name>
<reference evidence="7" key="1">
    <citation type="submission" date="2017-02" db="UniProtKB">
        <authorList>
            <consortium name="WormBaseParasite"/>
        </authorList>
    </citation>
    <scope>IDENTIFICATION</scope>
</reference>
<dbReference type="GO" id="GO:0008170">
    <property type="term" value="F:N-methyltransferase activity"/>
    <property type="evidence" value="ECO:0007669"/>
    <property type="project" value="TreeGrafter"/>
</dbReference>
<dbReference type="Proteomes" id="UP000268014">
    <property type="component" value="Unassembled WGS sequence"/>
</dbReference>
<evidence type="ECO:0000313" key="6">
    <source>
        <dbReference type="Proteomes" id="UP000268014"/>
    </source>
</evidence>
<dbReference type="AlphaFoldDB" id="A0A0N4WW51"/>
<evidence type="ECO:0000313" key="5">
    <source>
        <dbReference type="EMBL" id="VDO58376.1"/>
    </source>
</evidence>
<dbReference type="EMBL" id="UZAF01019203">
    <property type="protein sequence ID" value="VDO58376.1"/>
    <property type="molecule type" value="Genomic_DNA"/>
</dbReference>
<gene>
    <name evidence="5" type="ORF">HPLM_LOCUS15951</name>
</gene>
<evidence type="ECO:0000256" key="1">
    <source>
        <dbReference type="ARBA" id="ARBA00007996"/>
    </source>
</evidence>
<accession>A0A0N4WW51</accession>
<protein>
    <submittedName>
        <fullName evidence="7">NNMT/PNMT/TEMT family protein</fullName>
    </submittedName>
</protein>
<dbReference type="OMA" id="VCTWISN"/>